<feature type="chain" id="PRO_5040470993" evidence="2">
    <location>
        <begin position="17"/>
        <end position="838"/>
    </location>
</feature>
<feature type="compositionally biased region" description="Polar residues" evidence="1">
    <location>
        <begin position="797"/>
        <end position="807"/>
    </location>
</feature>
<feature type="compositionally biased region" description="Basic residues" evidence="1">
    <location>
        <begin position="514"/>
        <end position="536"/>
    </location>
</feature>
<dbReference type="AlphaFoldDB" id="A0A9P4YZ72"/>
<sequence length="838" mass="94535">MLVWSHLFITVHLASIIPSSPSMDYKELYEQAERRRQEAERRQQEAERKQQEAERRQQEAERDAIAAADALRTEREENARTQFDRTMEAYLLDIDSMHEYIQRLIPTPAKKSSTLSEGQKSQSSTSGRTSIFGKYYPLKIRPWDDFRHLYRDAFERARVVIGDSLRFPSILDMRAARRNIDEQLPPAFLESESFRNEAKTSYIIHEALQRPAQHVMNAYLNAAGSQVQLYFDNRSTGWHVRVSQTVDAETSSDMQGDESDAGDVAQKLPRKMQPDCLVLASRTISPSAEEGQGKHAGELRSVYRVLMGEHKPVHRIRAKTLSRLGQRQLPEDIMVQLAKAKNKTQHGGASDVDETHGLKLPSGQIYFANALSQTFHYMLSQDDPTTLLVHSEVYPQYCQMTADQPDPPQEDTRDIRELPVSQLCGLCLLAYESIPEPARQRSINVSQLALFPELPSSLPPGSSSSRVSSVRGRRRRRDDGDDDDDDAGGGHGSHGSPPNGGSSPASQLQPSAHQPRKSSPLKRQRSASHQSPRHHAMGSGEVHDRKKRRVVVSPTLPSPFDPSTFRPIRPYCTQACLRGLIRGEDMDYSCPNVLLHRHACRLKGPRWARHAITGDELRELVRYQLFENSELDCQCLLDDGAWGAVGCLFKITVTGFGYTLVAKGVETLYHRRLRHEVEVYDKLDAQQGLLIPVCLGMIKLILPYPMVNCTLVTHMLLMSYAGEPLYHEPLRQELERIGIDADEEEWRTTQELRALGLIDDDDLSDGNVMWCAETKRAMKIDFDQAYVLTVNSDQVRKTSTPSRSTANGELLSGTDQDDHLRGFRGSPSYSTVDCLLLA</sequence>
<feature type="region of interest" description="Disordered" evidence="1">
    <location>
        <begin position="452"/>
        <end position="547"/>
    </location>
</feature>
<feature type="compositionally biased region" description="Low complexity" evidence="1">
    <location>
        <begin position="454"/>
        <end position="470"/>
    </location>
</feature>
<gene>
    <name evidence="3" type="ORF">GMORB2_5117</name>
</gene>
<keyword evidence="2" id="KW-0732">Signal</keyword>
<evidence type="ECO:0000256" key="2">
    <source>
        <dbReference type="SAM" id="SignalP"/>
    </source>
</evidence>
<proteinExistence type="predicted"/>
<keyword evidence="4" id="KW-1185">Reference proteome</keyword>
<dbReference type="RefSeq" id="XP_035323103.1">
    <property type="nucleotide sequence ID" value="XM_035467091.1"/>
</dbReference>
<dbReference type="OrthoDB" id="2156052at2759"/>
<dbReference type="EMBL" id="JAANYQ010000004">
    <property type="protein sequence ID" value="KAF4124451.1"/>
    <property type="molecule type" value="Genomic_DNA"/>
</dbReference>
<organism evidence="3 4">
    <name type="scientific">Geosmithia morbida</name>
    <dbReference type="NCBI Taxonomy" id="1094350"/>
    <lineage>
        <taxon>Eukaryota</taxon>
        <taxon>Fungi</taxon>
        <taxon>Dikarya</taxon>
        <taxon>Ascomycota</taxon>
        <taxon>Pezizomycotina</taxon>
        <taxon>Sordariomycetes</taxon>
        <taxon>Hypocreomycetidae</taxon>
        <taxon>Hypocreales</taxon>
        <taxon>Bionectriaceae</taxon>
        <taxon>Geosmithia</taxon>
    </lineage>
</organism>
<comment type="caution">
    <text evidence="3">The sequence shown here is derived from an EMBL/GenBank/DDBJ whole genome shotgun (WGS) entry which is preliminary data.</text>
</comment>
<feature type="signal peptide" evidence="2">
    <location>
        <begin position="1"/>
        <end position="16"/>
    </location>
</feature>
<feature type="region of interest" description="Disordered" evidence="1">
    <location>
        <begin position="36"/>
        <end position="63"/>
    </location>
</feature>
<evidence type="ECO:0000313" key="4">
    <source>
        <dbReference type="Proteomes" id="UP000749293"/>
    </source>
</evidence>
<accession>A0A9P4YZ72</accession>
<evidence type="ECO:0000313" key="3">
    <source>
        <dbReference type="EMBL" id="KAF4124451.1"/>
    </source>
</evidence>
<protein>
    <submittedName>
        <fullName evidence="3">Uncharacterized protein</fullName>
    </submittedName>
</protein>
<dbReference type="GeneID" id="55971345"/>
<feature type="compositionally biased region" description="Low complexity" evidence="1">
    <location>
        <begin position="494"/>
        <end position="506"/>
    </location>
</feature>
<reference evidence="3" key="1">
    <citation type="submission" date="2020-03" db="EMBL/GenBank/DDBJ databases">
        <title>Site-based positive gene gene selection in Geosmithia morbida across the United States reveals a broad range of putative effectors and factors for local host and environmental adapation.</title>
        <authorList>
            <person name="Onufrak A."/>
            <person name="Murdoch R.W."/>
            <person name="Gazis R."/>
            <person name="Huff M."/>
            <person name="Staton M."/>
            <person name="Klingeman W."/>
            <person name="Hadziabdic D."/>
        </authorList>
    </citation>
    <scope>NUCLEOTIDE SEQUENCE</scope>
    <source>
        <strain evidence="3">1262</strain>
    </source>
</reference>
<name>A0A9P4YZ72_9HYPO</name>
<feature type="region of interest" description="Disordered" evidence="1">
    <location>
        <begin position="797"/>
        <end position="824"/>
    </location>
</feature>
<evidence type="ECO:0000256" key="1">
    <source>
        <dbReference type="SAM" id="MobiDB-lite"/>
    </source>
</evidence>
<dbReference type="Proteomes" id="UP000749293">
    <property type="component" value="Unassembled WGS sequence"/>
</dbReference>